<keyword evidence="1" id="KW-1133">Transmembrane helix</keyword>
<organism evidence="3 4">
    <name type="scientific">Vibrio renipiscarius</name>
    <dbReference type="NCBI Taxonomy" id="1461322"/>
    <lineage>
        <taxon>Bacteria</taxon>
        <taxon>Pseudomonadati</taxon>
        <taxon>Pseudomonadota</taxon>
        <taxon>Gammaproteobacteria</taxon>
        <taxon>Vibrionales</taxon>
        <taxon>Vibrionaceae</taxon>
        <taxon>Vibrio</taxon>
    </lineage>
</organism>
<reference evidence="3 4" key="1">
    <citation type="submission" date="2014-11" db="EMBL/GenBank/DDBJ databases">
        <title>Draft Genome Sequence of Vibrio piscirenalis strains CECT 8603T and CECT 8604, two marine Gammaproteobacterium isolated from cultured gilthead sea bream (Sparus aurata).</title>
        <authorList>
            <person name="Arahal D.R."/>
            <person name="Rodrigo-Torres L."/>
            <person name="Lucena T."/>
            <person name="Pujalte M.J."/>
        </authorList>
    </citation>
    <scope>NUCLEOTIDE SEQUENCE [LARGE SCALE GENOMIC DNA]</scope>
    <source>
        <strain evidence="3 4">DCR 1-4-2</strain>
    </source>
</reference>
<comment type="caution">
    <text evidence="3">The sequence shown here is derived from an EMBL/GenBank/DDBJ whole genome shotgun (WGS) entry which is preliminary data.</text>
</comment>
<dbReference type="InterPro" id="IPR009936">
    <property type="entry name" value="DUF1468"/>
</dbReference>
<feature type="transmembrane region" description="Helical" evidence="1">
    <location>
        <begin position="84"/>
        <end position="117"/>
    </location>
</feature>
<feature type="domain" description="DUF1468" evidence="2">
    <location>
        <begin position="13"/>
        <end position="148"/>
    </location>
</feature>
<gene>
    <name evidence="3" type="ORF">OJ16_18900</name>
</gene>
<dbReference type="STRING" id="1461322.OJ16_18900"/>
<dbReference type="Pfam" id="PF07331">
    <property type="entry name" value="TctB"/>
    <property type="match status" value="1"/>
</dbReference>
<dbReference type="Proteomes" id="UP000031672">
    <property type="component" value="Unassembled WGS sequence"/>
</dbReference>
<dbReference type="EMBL" id="JTKH01000025">
    <property type="protein sequence ID" value="KII75462.1"/>
    <property type="molecule type" value="Genomic_DNA"/>
</dbReference>
<keyword evidence="1" id="KW-0812">Transmembrane</keyword>
<dbReference type="AlphaFoldDB" id="A0A0C2NRV1"/>
<evidence type="ECO:0000259" key="2">
    <source>
        <dbReference type="Pfam" id="PF07331"/>
    </source>
</evidence>
<feature type="transmembrane region" description="Helical" evidence="1">
    <location>
        <begin position="44"/>
        <end position="63"/>
    </location>
</feature>
<accession>A0A0C2NN28</accession>
<feature type="transmembrane region" description="Helical" evidence="1">
    <location>
        <begin position="12"/>
        <end position="32"/>
    </location>
</feature>
<sequence length="153" mass="17361">MPSKTLFDRDILFPLLMIAVSVAALITISQFAEPYFQDASVNAQFFPSVIAIAQIIICVILMIQHKMKKQETTERSPLFSKMAIFAVVFLISYAFLINLIGYLTASLVAFATYLVFFKVKKPLYYVIACAFVFGVYYLFGEVFFISLPESQLF</sequence>
<protein>
    <submittedName>
        <fullName evidence="3">Tripartite tricarboxylate transporter TctB family protein</fullName>
    </submittedName>
</protein>
<accession>A0A0C2NRV1</accession>
<name>A0A0C2NRV1_9VIBR</name>
<keyword evidence="1" id="KW-0472">Membrane</keyword>
<dbReference type="OrthoDB" id="5904328at2"/>
<evidence type="ECO:0000313" key="4">
    <source>
        <dbReference type="Proteomes" id="UP000031672"/>
    </source>
</evidence>
<evidence type="ECO:0000313" key="3">
    <source>
        <dbReference type="EMBL" id="KII75462.1"/>
    </source>
</evidence>
<feature type="transmembrane region" description="Helical" evidence="1">
    <location>
        <begin position="123"/>
        <end position="147"/>
    </location>
</feature>
<proteinExistence type="predicted"/>
<evidence type="ECO:0000256" key="1">
    <source>
        <dbReference type="SAM" id="Phobius"/>
    </source>
</evidence>
<keyword evidence="4" id="KW-1185">Reference proteome</keyword>